<feature type="region of interest" description="Disordered" evidence="1">
    <location>
        <begin position="35"/>
        <end position="81"/>
    </location>
</feature>
<dbReference type="Pfam" id="PF09816">
    <property type="entry name" value="EAF"/>
    <property type="match status" value="1"/>
</dbReference>
<sequence>MAGGSIDMDQPGNYPIVLSDALLGRATGKTETFTGIRYNHKPDPSADSSQNSLHLQPSDSDHNGYDLSLKDDSDDYSYQGVRNSSSDQYVLIFNPEKKHFVLHQVDSTFDMNLTSAPWIQDASKLRTQYPQLPTTKSQSSAPQRKVSKGSKKTDPTKAAPPRRKVEKPKKPKPAPVIREPTPEEEDSDDGLTIEYPEAPPNYEYKSTPIFDRAVSEPSDEDEDAEGEEIDEDEERNQDVDHLKLPSPANNNNGGISDEDIEMDLAAELEQDLEQALRADADESDESEEE</sequence>
<comment type="caution">
    <text evidence="3">The sequence shown here is derived from an EMBL/GenBank/DDBJ whole genome shotgun (WGS) entry which is preliminary data.</text>
</comment>
<name>A0A8H7WDS2_9HELO</name>
<evidence type="ECO:0000259" key="2">
    <source>
        <dbReference type="Pfam" id="PF09816"/>
    </source>
</evidence>
<protein>
    <recommendedName>
        <fullName evidence="2">Transcription elongation factor Eaf N-terminal domain-containing protein</fullName>
    </recommendedName>
</protein>
<feature type="compositionally biased region" description="Acidic residues" evidence="1">
    <location>
        <begin position="256"/>
        <end position="272"/>
    </location>
</feature>
<feature type="compositionally biased region" description="Acidic residues" evidence="1">
    <location>
        <begin position="182"/>
        <end position="191"/>
    </location>
</feature>
<dbReference type="Proteomes" id="UP000664132">
    <property type="component" value="Unassembled WGS sequence"/>
</dbReference>
<reference evidence="3" key="1">
    <citation type="submission" date="2021-02" db="EMBL/GenBank/DDBJ databases">
        <title>Genome sequence Cadophora malorum strain M34.</title>
        <authorList>
            <person name="Stefanovic E."/>
            <person name="Vu D."/>
            <person name="Scully C."/>
            <person name="Dijksterhuis J."/>
            <person name="Roader J."/>
            <person name="Houbraken J."/>
        </authorList>
    </citation>
    <scope>NUCLEOTIDE SEQUENCE</scope>
    <source>
        <strain evidence="3">M34</strain>
    </source>
</reference>
<organism evidence="3 4">
    <name type="scientific">Cadophora malorum</name>
    <dbReference type="NCBI Taxonomy" id="108018"/>
    <lineage>
        <taxon>Eukaryota</taxon>
        <taxon>Fungi</taxon>
        <taxon>Dikarya</taxon>
        <taxon>Ascomycota</taxon>
        <taxon>Pezizomycotina</taxon>
        <taxon>Leotiomycetes</taxon>
        <taxon>Helotiales</taxon>
        <taxon>Ploettnerulaceae</taxon>
        <taxon>Cadophora</taxon>
    </lineage>
</organism>
<dbReference type="InterPro" id="IPR019194">
    <property type="entry name" value="Tscrpt_elong_fac_Eaf_N"/>
</dbReference>
<feature type="compositionally biased region" description="Basic and acidic residues" evidence="1">
    <location>
        <begin position="59"/>
        <end position="71"/>
    </location>
</feature>
<feature type="compositionally biased region" description="Polar residues" evidence="1">
    <location>
        <begin position="46"/>
        <end position="58"/>
    </location>
</feature>
<feature type="compositionally biased region" description="Acidic residues" evidence="1">
    <location>
        <begin position="217"/>
        <end position="235"/>
    </location>
</feature>
<dbReference type="EMBL" id="JAFJYH010000042">
    <property type="protein sequence ID" value="KAG4422922.1"/>
    <property type="molecule type" value="Genomic_DNA"/>
</dbReference>
<keyword evidence="4" id="KW-1185">Reference proteome</keyword>
<proteinExistence type="predicted"/>
<feature type="domain" description="Transcription elongation factor Eaf N-terminal" evidence="2">
    <location>
        <begin position="14"/>
        <end position="117"/>
    </location>
</feature>
<dbReference type="OrthoDB" id="125903at2759"/>
<feature type="region of interest" description="Disordered" evidence="1">
    <location>
        <begin position="131"/>
        <end position="289"/>
    </location>
</feature>
<evidence type="ECO:0000313" key="4">
    <source>
        <dbReference type="Proteomes" id="UP000664132"/>
    </source>
</evidence>
<gene>
    <name evidence="3" type="ORF">IFR04_003992</name>
</gene>
<feature type="compositionally biased region" description="Basic residues" evidence="1">
    <location>
        <begin position="160"/>
        <end position="172"/>
    </location>
</feature>
<feature type="compositionally biased region" description="Polar residues" evidence="1">
    <location>
        <begin position="131"/>
        <end position="142"/>
    </location>
</feature>
<accession>A0A8H7WDS2</accession>
<evidence type="ECO:0000256" key="1">
    <source>
        <dbReference type="SAM" id="MobiDB-lite"/>
    </source>
</evidence>
<dbReference type="AlphaFoldDB" id="A0A8H7WDS2"/>
<evidence type="ECO:0000313" key="3">
    <source>
        <dbReference type="EMBL" id="KAG4422922.1"/>
    </source>
</evidence>